<dbReference type="Proteomes" id="UP000185696">
    <property type="component" value="Unassembled WGS sequence"/>
</dbReference>
<keyword evidence="3" id="KW-1185">Reference proteome</keyword>
<dbReference type="EMBL" id="MSIF01000015">
    <property type="protein sequence ID" value="OLF07528.1"/>
    <property type="molecule type" value="Genomic_DNA"/>
</dbReference>
<dbReference type="RefSeq" id="WP_075135768.1">
    <property type="nucleotide sequence ID" value="NZ_MSIF01000015.1"/>
</dbReference>
<organism evidence="2 3">
    <name type="scientific">Actinophytocola xinjiangensis</name>
    <dbReference type="NCBI Taxonomy" id="485602"/>
    <lineage>
        <taxon>Bacteria</taxon>
        <taxon>Bacillati</taxon>
        <taxon>Actinomycetota</taxon>
        <taxon>Actinomycetes</taxon>
        <taxon>Pseudonocardiales</taxon>
        <taxon>Pseudonocardiaceae</taxon>
    </lineage>
</organism>
<protein>
    <recommendedName>
        <fullName evidence="1">DUF397 domain-containing protein</fullName>
    </recommendedName>
</protein>
<dbReference type="AlphaFoldDB" id="A0A7Z1AW40"/>
<sequence length="57" mass="6271">MISADLRWRRSSHSGDTDCVEVADNLHAVRDSKNPGDSLTVDIGRLLDVVKAGRLDH</sequence>
<comment type="caution">
    <text evidence="2">The sequence shown here is derived from an EMBL/GenBank/DDBJ whole genome shotgun (WGS) entry which is preliminary data.</text>
</comment>
<dbReference type="Pfam" id="PF04149">
    <property type="entry name" value="DUF397"/>
    <property type="match status" value="1"/>
</dbReference>
<accession>A0A7Z1AW40</accession>
<evidence type="ECO:0000259" key="1">
    <source>
        <dbReference type="Pfam" id="PF04149"/>
    </source>
</evidence>
<dbReference type="OrthoDB" id="3696856at2"/>
<gene>
    <name evidence="2" type="ORF">BLA60_26760</name>
</gene>
<reference evidence="2 3" key="1">
    <citation type="submission" date="2016-12" db="EMBL/GenBank/DDBJ databases">
        <title>The draft genome sequence of Actinophytocola xinjiangensis.</title>
        <authorList>
            <person name="Wang W."/>
            <person name="Yuan L."/>
        </authorList>
    </citation>
    <scope>NUCLEOTIDE SEQUENCE [LARGE SCALE GENOMIC DNA]</scope>
    <source>
        <strain evidence="2 3">CGMCC 4.4663</strain>
    </source>
</reference>
<evidence type="ECO:0000313" key="3">
    <source>
        <dbReference type="Proteomes" id="UP000185696"/>
    </source>
</evidence>
<feature type="domain" description="DUF397" evidence="1">
    <location>
        <begin position="6"/>
        <end position="42"/>
    </location>
</feature>
<evidence type="ECO:0000313" key="2">
    <source>
        <dbReference type="EMBL" id="OLF07528.1"/>
    </source>
</evidence>
<dbReference type="InterPro" id="IPR007278">
    <property type="entry name" value="DUF397"/>
</dbReference>
<name>A0A7Z1AW40_9PSEU</name>
<proteinExistence type="predicted"/>